<accession>A0A238XTZ7</accession>
<evidence type="ECO:0000313" key="14">
    <source>
        <dbReference type="Proteomes" id="UP000198324"/>
    </source>
</evidence>
<sequence length="213" mass="23606">MLAILDYKAGNQTSVRRALDHLGIENIITNDPDVLSKADGIIFPGVGAAGQAMDELTSEGLDEVLKSLIWQEKPLLGICVGCQILLDYCEENNTRTLSIIPGECRLFNPAWTEPDGTPIRVPHMGWNRVALKKDCPLFKGIPDEAEFYFVHSYHPAPKPDFIIAETNYGEDFCSVHGRPGLWAVQFHPEKSGAPGLKLLSNFHEYCLEAKNAQ</sequence>
<evidence type="ECO:0000256" key="2">
    <source>
        <dbReference type="ARBA" id="ARBA00011152"/>
    </source>
</evidence>
<feature type="active site" evidence="10 11">
    <location>
        <position position="189"/>
    </location>
</feature>
<dbReference type="GO" id="GO:0005737">
    <property type="term" value="C:cytoplasm"/>
    <property type="evidence" value="ECO:0007669"/>
    <property type="project" value="UniProtKB-SubCell"/>
</dbReference>
<keyword evidence="7 10" id="KW-0456">Lyase</keyword>
<dbReference type="EMBL" id="FZOC01000001">
    <property type="protein sequence ID" value="SNR61479.1"/>
    <property type="molecule type" value="Genomic_DNA"/>
</dbReference>
<organism evidence="13 14">
    <name type="scientific">Humidesulfovibrio mexicanus</name>
    <dbReference type="NCBI Taxonomy" id="147047"/>
    <lineage>
        <taxon>Bacteria</taxon>
        <taxon>Pseudomonadati</taxon>
        <taxon>Thermodesulfobacteriota</taxon>
        <taxon>Desulfovibrionia</taxon>
        <taxon>Desulfovibrionales</taxon>
        <taxon>Desulfovibrionaceae</taxon>
        <taxon>Humidesulfovibrio</taxon>
    </lineage>
</organism>
<dbReference type="NCBIfam" id="TIGR01855">
    <property type="entry name" value="IMP_synth_hisH"/>
    <property type="match status" value="1"/>
</dbReference>
<evidence type="ECO:0000259" key="12">
    <source>
        <dbReference type="Pfam" id="PF00117"/>
    </source>
</evidence>
<dbReference type="GO" id="GO:0004359">
    <property type="term" value="F:glutaminase activity"/>
    <property type="evidence" value="ECO:0007669"/>
    <property type="project" value="UniProtKB-EC"/>
</dbReference>
<dbReference type="EC" id="4.3.2.10" evidence="10"/>
<keyword evidence="6 10" id="KW-0368">Histidine biosynthesis</keyword>
<evidence type="ECO:0000256" key="8">
    <source>
        <dbReference type="ARBA" id="ARBA00047838"/>
    </source>
</evidence>
<keyword evidence="14" id="KW-1185">Reference proteome</keyword>
<dbReference type="GO" id="GO:0016829">
    <property type="term" value="F:lyase activity"/>
    <property type="evidence" value="ECO:0007669"/>
    <property type="project" value="UniProtKB-KW"/>
</dbReference>
<keyword evidence="3 10" id="KW-0028">Amino-acid biosynthesis</keyword>
<dbReference type="RefSeq" id="WP_089271116.1">
    <property type="nucleotide sequence ID" value="NZ_FZOC01000001.1"/>
</dbReference>
<comment type="pathway">
    <text evidence="1 10">Amino-acid biosynthesis; L-histidine biosynthesis; L-histidine from 5-phospho-alpha-D-ribose 1-diphosphate: step 5/9.</text>
</comment>
<evidence type="ECO:0000256" key="4">
    <source>
        <dbReference type="ARBA" id="ARBA00022801"/>
    </source>
</evidence>
<comment type="subcellular location">
    <subcellularLocation>
        <location evidence="10">Cytoplasm</location>
    </subcellularLocation>
</comment>
<comment type="catalytic activity">
    <reaction evidence="9 10">
        <text>L-glutamine + H2O = L-glutamate + NH4(+)</text>
        <dbReference type="Rhea" id="RHEA:15889"/>
        <dbReference type="ChEBI" id="CHEBI:15377"/>
        <dbReference type="ChEBI" id="CHEBI:28938"/>
        <dbReference type="ChEBI" id="CHEBI:29985"/>
        <dbReference type="ChEBI" id="CHEBI:58359"/>
        <dbReference type="EC" id="3.5.1.2"/>
    </reaction>
</comment>
<dbReference type="CDD" id="cd01748">
    <property type="entry name" value="GATase1_IGP_Synthase"/>
    <property type="match status" value="1"/>
</dbReference>
<dbReference type="Gene3D" id="3.40.50.880">
    <property type="match status" value="1"/>
</dbReference>
<dbReference type="InterPro" id="IPR017926">
    <property type="entry name" value="GATASE"/>
</dbReference>
<dbReference type="PANTHER" id="PTHR42701:SF1">
    <property type="entry name" value="IMIDAZOLE GLYCEROL PHOSPHATE SYNTHASE SUBUNIT HISH"/>
    <property type="match status" value="1"/>
</dbReference>
<evidence type="ECO:0000256" key="6">
    <source>
        <dbReference type="ARBA" id="ARBA00023102"/>
    </source>
</evidence>
<keyword evidence="5 10" id="KW-0315">Glutamine amidotransferase</keyword>
<dbReference type="EC" id="3.5.1.2" evidence="10"/>
<evidence type="ECO:0000256" key="10">
    <source>
        <dbReference type="HAMAP-Rule" id="MF_00278"/>
    </source>
</evidence>
<dbReference type="UniPathway" id="UPA00031">
    <property type="reaction ID" value="UER00010"/>
</dbReference>
<feature type="domain" description="Glutamine amidotransferase" evidence="12">
    <location>
        <begin position="4"/>
        <end position="202"/>
    </location>
</feature>
<proteinExistence type="inferred from homology"/>
<evidence type="ECO:0000256" key="3">
    <source>
        <dbReference type="ARBA" id="ARBA00022605"/>
    </source>
</evidence>
<dbReference type="GO" id="GO:0000105">
    <property type="term" value="P:L-histidine biosynthetic process"/>
    <property type="evidence" value="ECO:0007669"/>
    <property type="project" value="UniProtKB-UniRule"/>
</dbReference>
<comment type="subunit">
    <text evidence="2 10">Heterodimer of HisH and HisF.</text>
</comment>
<comment type="function">
    <text evidence="10">IGPS catalyzes the conversion of PRFAR and glutamine to IGP, AICAR and glutamate. The HisH subunit catalyzes the hydrolysis of glutamine to glutamate and ammonia as part of the synthesis of IGP and AICAR. The resulting ammonia molecule is channeled to the active site of HisF.</text>
</comment>
<dbReference type="PIRSF" id="PIRSF000495">
    <property type="entry name" value="Amidotransf_hisH"/>
    <property type="match status" value="1"/>
</dbReference>
<dbReference type="HAMAP" id="MF_00278">
    <property type="entry name" value="HisH"/>
    <property type="match status" value="1"/>
</dbReference>
<reference evidence="13 14" key="1">
    <citation type="submission" date="2017-06" db="EMBL/GenBank/DDBJ databases">
        <authorList>
            <person name="Kim H.J."/>
            <person name="Triplett B.A."/>
        </authorList>
    </citation>
    <scope>NUCLEOTIDE SEQUENCE [LARGE SCALE GENOMIC DNA]</scope>
    <source>
        <strain evidence="13 14">DSM 13116</strain>
    </source>
</reference>
<evidence type="ECO:0000256" key="9">
    <source>
        <dbReference type="ARBA" id="ARBA00049534"/>
    </source>
</evidence>
<keyword evidence="4 10" id="KW-0378">Hydrolase</keyword>
<keyword evidence="10" id="KW-0963">Cytoplasm</keyword>
<dbReference type="SUPFAM" id="SSF52317">
    <property type="entry name" value="Class I glutamine amidotransferase-like"/>
    <property type="match status" value="1"/>
</dbReference>
<name>A0A238XTZ7_9BACT</name>
<dbReference type="Pfam" id="PF00117">
    <property type="entry name" value="GATase"/>
    <property type="match status" value="1"/>
</dbReference>
<evidence type="ECO:0000313" key="13">
    <source>
        <dbReference type="EMBL" id="SNR61479.1"/>
    </source>
</evidence>
<evidence type="ECO:0000256" key="1">
    <source>
        <dbReference type="ARBA" id="ARBA00005091"/>
    </source>
</evidence>
<evidence type="ECO:0000256" key="5">
    <source>
        <dbReference type="ARBA" id="ARBA00022962"/>
    </source>
</evidence>
<evidence type="ECO:0000256" key="11">
    <source>
        <dbReference type="PIRSR" id="PIRSR000495-1"/>
    </source>
</evidence>
<dbReference type="AlphaFoldDB" id="A0A238XTZ7"/>
<dbReference type="GO" id="GO:0000107">
    <property type="term" value="F:imidazoleglycerol-phosphate synthase activity"/>
    <property type="evidence" value="ECO:0007669"/>
    <property type="project" value="UniProtKB-UniRule"/>
</dbReference>
<feature type="active site" description="Nucleophile" evidence="10 11">
    <location>
        <position position="79"/>
    </location>
</feature>
<dbReference type="OrthoDB" id="9807749at2"/>
<dbReference type="InterPro" id="IPR010139">
    <property type="entry name" value="Imidazole-glycPsynth_HisH"/>
</dbReference>
<dbReference type="InterPro" id="IPR029062">
    <property type="entry name" value="Class_I_gatase-like"/>
</dbReference>
<protein>
    <recommendedName>
        <fullName evidence="10">Imidazole glycerol phosphate synthase subunit HisH</fullName>
        <ecNumber evidence="10">4.3.2.10</ecNumber>
    </recommendedName>
    <alternativeName>
        <fullName evidence="10">IGP synthase glutaminase subunit</fullName>
        <ecNumber evidence="10">3.5.1.2</ecNumber>
    </alternativeName>
    <alternativeName>
        <fullName evidence="10">IGP synthase subunit HisH</fullName>
    </alternativeName>
    <alternativeName>
        <fullName evidence="10">ImGP synthase subunit HisH</fullName>
        <shortName evidence="10">IGPS subunit HisH</shortName>
    </alternativeName>
</protein>
<dbReference type="PROSITE" id="PS51273">
    <property type="entry name" value="GATASE_TYPE_1"/>
    <property type="match status" value="1"/>
</dbReference>
<dbReference type="Proteomes" id="UP000198324">
    <property type="component" value="Unassembled WGS sequence"/>
</dbReference>
<evidence type="ECO:0000256" key="7">
    <source>
        <dbReference type="ARBA" id="ARBA00023239"/>
    </source>
</evidence>
<dbReference type="PANTHER" id="PTHR42701">
    <property type="entry name" value="IMIDAZOLE GLYCEROL PHOSPHATE SYNTHASE SUBUNIT HISH"/>
    <property type="match status" value="1"/>
</dbReference>
<gene>
    <name evidence="10" type="primary">hisH</name>
    <name evidence="13" type="ORF">SAMN04488503_0367</name>
</gene>
<comment type="catalytic activity">
    <reaction evidence="8 10">
        <text>5-[(5-phospho-1-deoxy-D-ribulos-1-ylimino)methylamino]-1-(5-phospho-beta-D-ribosyl)imidazole-4-carboxamide + L-glutamine = D-erythro-1-(imidazol-4-yl)glycerol 3-phosphate + 5-amino-1-(5-phospho-beta-D-ribosyl)imidazole-4-carboxamide + L-glutamate + H(+)</text>
        <dbReference type="Rhea" id="RHEA:24793"/>
        <dbReference type="ChEBI" id="CHEBI:15378"/>
        <dbReference type="ChEBI" id="CHEBI:29985"/>
        <dbReference type="ChEBI" id="CHEBI:58278"/>
        <dbReference type="ChEBI" id="CHEBI:58359"/>
        <dbReference type="ChEBI" id="CHEBI:58475"/>
        <dbReference type="ChEBI" id="CHEBI:58525"/>
        <dbReference type="EC" id="4.3.2.10"/>
    </reaction>
</comment>
<feature type="active site" evidence="10 11">
    <location>
        <position position="187"/>
    </location>
</feature>